<dbReference type="PANTHER" id="PTHR42791">
    <property type="entry name" value="GNAT FAMILY ACETYLTRANSFERASE"/>
    <property type="match status" value="1"/>
</dbReference>
<dbReference type="SUPFAM" id="SSF55729">
    <property type="entry name" value="Acyl-CoA N-acyltransferases (Nat)"/>
    <property type="match status" value="1"/>
</dbReference>
<keyword evidence="3" id="KW-1185">Reference proteome</keyword>
<evidence type="ECO:0000313" key="2">
    <source>
        <dbReference type="EMBL" id="KAJ4339103.1"/>
    </source>
</evidence>
<dbReference type="Gene3D" id="3.40.630.30">
    <property type="match status" value="1"/>
</dbReference>
<accession>A0A9W9C1E2</accession>
<dbReference type="InterPro" id="IPR000182">
    <property type="entry name" value="GNAT_dom"/>
</dbReference>
<gene>
    <name evidence="2" type="ORF">N0V87_003538</name>
</gene>
<sequence>MAVKLEPFTPPDIPAAIALHSSVTAEPASEAREYEWQLAVVNPHAKIVKATYDGKLIGAAGFLTHETLGLQWTSPERRAWAGSAEKELEDRLEEAREDVLHGDYDLWHIYLSFLAPEYRNTSAWSDMIAWGLERADEVEKRVYVQASASEKAMYEKLGFQMKTVVPLSEGDRYLMLRRA</sequence>
<dbReference type="GO" id="GO:0016747">
    <property type="term" value="F:acyltransferase activity, transferring groups other than amino-acyl groups"/>
    <property type="evidence" value="ECO:0007669"/>
    <property type="project" value="InterPro"/>
</dbReference>
<comment type="caution">
    <text evidence="2">The sequence shown here is derived from an EMBL/GenBank/DDBJ whole genome shotgun (WGS) entry which is preliminary data.</text>
</comment>
<dbReference type="AlphaFoldDB" id="A0A9W9C1E2"/>
<dbReference type="EMBL" id="JAPEUV010000025">
    <property type="protein sequence ID" value="KAJ4339103.1"/>
    <property type="molecule type" value="Genomic_DNA"/>
</dbReference>
<protein>
    <recommendedName>
        <fullName evidence="1">N-acetyltransferase domain-containing protein</fullName>
    </recommendedName>
</protein>
<dbReference type="InterPro" id="IPR016181">
    <property type="entry name" value="Acyl_CoA_acyltransferase"/>
</dbReference>
<dbReference type="OrthoDB" id="61113at2759"/>
<name>A0A9W9C1E2_9PLEO</name>
<dbReference type="PANTHER" id="PTHR42791:SF1">
    <property type="entry name" value="N-ACETYLTRANSFERASE DOMAIN-CONTAINING PROTEIN"/>
    <property type="match status" value="1"/>
</dbReference>
<evidence type="ECO:0000313" key="3">
    <source>
        <dbReference type="Proteomes" id="UP001140562"/>
    </source>
</evidence>
<dbReference type="PROSITE" id="PS51186">
    <property type="entry name" value="GNAT"/>
    <property type="match status" value="1"/>
</dbReference>
<reference evidence="2" key="1">
    <citation type="submission" date="2022-10" db="EMBL/GenBank/DDBJ databases">
        <title>Tapping the CABI collections for fungal endophytes: first genome assemblies for Collariella, Neodidymelliopsis, Ascochyta clinopodiicola, Didymella pomorum, Didymosphaeria variabile, Neocosmospora piperis and Neocucurbitaria cava.</title>
        <authorList>
            <person name="Hill R."/>
        </authorList>
    </citation>
    <scope>NUCLEOTIDE SEQUENCE</scope>
    <source>
        <strain evidence="2">IMI 360193</strain>
    </source>
</reference>
<organism evidence="2 3">
    <name type="scientific">Didymella glomerata</name>
    <dbReference type="NCBI Taxonomy" id="749621"/>
    <lineage>
        <taxon>Eukaryota</taxon>
        <taxon>Fungi</taxon>
        <taxon>Dikarya</taxon>
        <taxon>Ascomycota</taxon>
        <taxon>Pezizomycotina</taxon>
        <taxon>Dothideomycetes</taxon>
        <taxon>Pleosporomycetidae</taxon>
        <taxon>Pleosporales</taxon>
        <taxon>Pleosporineae</taxon>
        <taxon>Didymellaceae</taxon>
        <taxon>Didymella</taxon>
    </lineage>
</organism>
<dbReference type="Proteomes" id="UP001140562">
    <property type="component" value="Unassembled WGS sequence"/>
</dbReference>
<evidence type="ECO:0000259" key="1">
    <source>
        <dbReference type="PROSITE" id="PS51186"/>
    </source>
</evidence>
<proteinExistence type="predicted"/>
<feature type="domain" description="N-acetyltransferase" evidence="1">
    <location>
        <begin position="3"/>
        <end position="179"/>
    </location>
</feature>
<dbReference type="InterPro" id="IPR052523">
    <property type="entry name" value="Trichothecene_AcTrans"/>
</dbReference>